<dbReference type="GO" id="GO:0032259">
    <property type="term" value="P:methylation"/>
    <property type="evidence" value="ECO:0007669"/>
    <property type="project" value="UniProtKB-KW"/>
</dbReference>
<evidence type="ECO:0000313" key="7">
    <source>
        <dbReference type="Proteomes" id="UP000282312"/>
    </source>
</evidence>
<dbReference type="PANTHER" id="PTHR43667:SF1">
    <property type="entry name" value="CYCLOPROPANE-FATTY-ACYL-PHOSPHOLIPID SYNTHASE"/>
    <property type="match status" value="1"/>
</dbReference>
<name>A0A3N9WQD4_9ACTN</name>
<sequence>LRRPARPPTEAALTGSRHSPRRDRAAVAFHYDLSNEFYQLILDPSLAYSCAYWPEGTTADLAAAQRAKLDLICAKLRLRPGDRLLDVGCGWGSLACHAARHHGARVTAVTVSGQQHAFVAARIAAEGLDELVDLRLQDYRDPVGGGYDAVAAVEMGEHVGAAEYPAFAARLRDLVRPGGRVLVQQISRGAHRPGGGAFIEAYIAPDMHMRPLGATVSLLEDAGLEVRGVEAMREHYGRTIRHWLARLEAQWPAAVGLIGLERARIWRLYLAGGAQVFEDGRMGVDQILAVRPGVGAQ</sequence>
<evidence type="ECO:0000256" key="2">
    <source>
        <dbReference type="ARBA" id="ARBA00022603"/>
    </source>
</evidence>
<dbReference type="CDD" id="cd02440">
    <property type="entry name" value="AdoMet_MTases"/>
    <property type="match status" value="1"/>
</dbReference>
<dbReference type="Gene3D" id="3.40.50.150">
    <property type="entry name" value="Vaccinia Virus protein VP39"/>
    <property type="match status" value="1"/>
</dbReference>
<evidence type="ECO:0000256" key="1">
    <source>
        <dbReference type="ARBA" id="ARBA00010815"/>
    </source>
</evidence>
<keyword evidence="4" id="KW-0949">S-adenosyl-L-methionine</keyword>
<dbReference type="Pfam" id="PF02353">
    <property type="entry name" value="CMAS"/>
    <property type="match status" value="1"/>
</dbReference>
<dbReference type="SUPFAM" id="SSF53335">
    <property type="entry name" value="S-adenosyl-L-methionine-dependent methyltransferases"/>
    <property type="match status" value="1"/>
</dbReference>
<evidence type="ECO:0000256" key="3">
    <source>
        <dbReference type="ARBA" id="ARBA00022679"/>
    </source>
</evidence>
<dbReference type="OrthoDB" id="9782855at2"/>
<dbReference type="GO" id="GO:0008168">
    <property type="term" value="F:methyltransferase activity"/>
    <property type="evidence" value="ECO:0007669"/>
    <property type="project" value="UniProtKB-KW"/>
</dbReference>
<dbReference type="InterPro" id="IPR003333">
    <property type="entry name" value="CMAS"/>
</dbReference>
<dbReference type="PANTHER" id="PTHR43667">
    <property type="entry name" value="CYCLOPROPANE-FATTY-ACYL-PHOSPHOLIPID SYNTHASE"/>
    <property type="match status" value="1"/>
</dbReference>
<protein>
    <submittedName>
        <fullName evidence="6">SAM-dependent methyltransferase</fullName>
    </submittedName>
</protein>
<dbReference type="PIRSF" id="PIRSF003085">
    <property type="entry name" value="CMAS"/>
    <property type="match status" value="1"/>
</dbReference>
<dbReference type="InterPro" id="IPR050723">
    <property type="entry name" value="CFA/CMAS"/>
</dbReference>
<comment type="caution">
    <text evidence="6">The sequence shown here is derived from an EMBL/GenBank/DDBJ whole genome shotgun (WGS) entry which is preliminary data.</text>
</comment>
<dbReference type="GO" id="GO:0008610">
    <property type="term" value="P:lipid biosynthetic process"/>
    <property type="evidence" value="ECO:0007669"/>
    <property type="project" value="InterPro"/>
</dbReference>
<dbReference type="Proteomes" id="UP000282312">
    <property type="component" value="Unassembled WGS sequence"/>
</dbReference>
<keyword evidence="5" id="KW-0443">Lipid metabolism</keyword>
<dbReference type="EMBL" id="QGSZ01000198">
    <property type="protein sequence ID" value="RQX03052.1"/>
    <property type="molecule type" value="Genomic_DNA"/>
</dbReference>
<dbReference type="RefSeq" id="WP_148096948.1">
    <property type="nucleotide sequence ID" value="NZ_QGSZ01000198.1"/>
</dbReference>
<evidence type="ECO:0000313" key="6">
    <source>
        <dbReference type="EMBL" id="RQX03052.1"/>
    </source>
</evidence>
<accession>A0A3N9WQD4</accession>
<evidence type="ECO:0000256" key="5">
    <source>
        <dbReference type="ARBA" id="ARBA00023098"/>
    </source>
</evidence>
<keyword evidence="3 6" id="KW-0808">Transferase</keyword>
<reference evidence="6 7" key="1">
    <citation type="submission" date="2018-05" db="EMBL/GenBank/DDBJ databases">
        <title>Micromonospora from Atacama Desert.</title>
        <authorList>
            <person name="Carro L."/>
            <person name="Goodfellow M."/>
            <person name="Klenk H.-P."/>
        </authorList>
    </citation>
    <scope>NUCLEOTIDE SEQUENCE [LARGE SCALE GENOMIC DNA]</scope>
    <source>
        <strain evidence="6 7">LB39</strain>
    </source>
</reference>
<dbReference type="InterPro" id="IPR029063">
    <property type="entry name" value="SAM-dependent_MTases_sf"/>
</dbReference>
<feature type="non-terminal residue" evidence="6">
    <location>
        <position position="1"/>
    </location>
</feature>
<keyword evidence="7" id="KW-1185">Reference proteome</keyword>
<proteinExistence type="inferred from homology"/>
<comment type="similarity">
    <text evidence="1">Belongs to the CFA/CMAS family.</text>
</comment>
<evidence type="ECO:0000256" key="4">
    <source>
        <dbReference type="ARBA" id="ARBA00022691"/>
    </source>
</evidence>
<organism evidence="6 7">
    <name type="scientific">Micromonospora inaquosa</name>
    <dbReference type="NCBI Taxonomy" id="2203716"/>
    <lineage>
        <taxon>Bacteria</taxon>
        <taxon>Bacillati</taxon>
        <taxon>Actinomycetota</taxon>
        <taxon>Actinomycetes</taxon>
        <taxon>Micromonosporales</taxon>
        <taxon>Micromonosporaceae</taxon>
        <taxon>Micromonospora</taxon>
    </lineage>
</organism>
<gene>
    <name evidence="6" type="ORF">DLJ59_13950</name>
</gene>
<keyword evidence="2 6" id="KW-0489">Methyltransferase</keyword>
<dbReference type="AlphaFoldDB" id="A0A3N9WQD4"/>